<sequence>MANLIVIGAGAAGVFGAINAKIRNPDLDVVILEGTRRPLNKVKISGGGRCNVTHHCFDPKKLVANYPRGSRELLGPFHRFQPQDTIQWFQDRGVATKVEADGRMFPTTNSSQTIIDCLLGEVKRLNIELRLGAIVKELTRNEQGFVVNLREGVIRADAVMLATGSAPKGHQIASNLGHQLSDPVPSLFTFNVEDALIDGLAGQSFEAVDVQLKVDGRKKPFLQTGPLLFTHWGLSGPAVLKLSAFAARQLYQSDYKAELKVNFLRLQEDRALEKLMELKKIHLKKQFVKTPLDSLSKRFWGRLLEVHERDSGTIWNDLDKKTLRRIAQTLTQYSFKVEGKGQFKEEFVTCGGVKLNQVDFRTMESKVCPNLYFGGEILDIDGITGGFNFQNAWTTSWIMAQSFAKATQSAK</sequence>
<keyword evidence="3" id="KW-0274">FAD</keyword>
<dbReference type="PRINTS" id="PR00411">
    <property type="entry name" value="PNDRDTASEI"/>
</dbReference>
<name>A0A1Y6B5P7_9BACT</name>
<dbReference type="InterPro" id="IPR055178">
    <property type="entry name" value="RsdA/BaiN/AoA(So)-like_dom"/>
</dbReference>
<dbReference type="Proteomes" id="UP000192907">
    <property type="component" value="Unassembled WGS sequence"/>
</dbReference>
<feature type="domain" description="RsdA/BaiN/AoA(So)-like Rossmann fold-like" evidence="4">
    <location>
        <begin position="3"/>
        <end position="401"/>
    </location>
</feature>
<dbReference type="SUPFAM" id="SSF51905">
    <property type="entry name" value="FAD/NAD(P)-binding domain"/>
    <property type="match status" value="1"/>
</dbReference>
<dbReference type="InterPro" id="IPR036188">
    <property type="entry name" value="FAD/NAD-bd_sf"/>
</dbReference>
<evidence type="ECO:0008006" key="8">
    <source>
        <dbReference type="Google" id="ProtNLM"/>
    </source>
</evidence>
<comment type="cofactor">
    <cofactor evidence="1">
        <name>FAD</name>
        <dbReference type="ChEBI" id="CHEBI:57692"/>
    </cofactor>
</comment>
<feature type="domain" description="RsdA/BaiN/AoA(So)-like insert" evidence="5">
    <location>
        <begin position="184"/>
        <end position="348"/>
    </location>
</feature>
<evidence type="ECO:0000259" key="5">
    <source>
        <dbReference type="Pfam" id="PF22780"/>
    </source>
</evidence>
<dbReference type="Pfam" id="PF03486">
    <property type="entry name" value="HI0933_like"/>
    <property type="match status" value="1"/>
</dbReference>
<evidence type="ECO:0000256" key="1">
    <source>
        <dbReference type="ARBA" id="ARBA00001974"/>
    </source>
</evidence>
<dbReference type="OrthoDB" id="9773233at2"/>
<dbReference type="PRINTS" id="PR00368">
    <property type="entry name" value="FADPNR"/>
</dbReference>
<dbReference type="PANTHER" id="PTHR42887:SF2">
    <property type="entry name" value="OS12G0638800 PROTEIN"/>
    <property type="match status" value="1"/>
</dbReference>
<evidence type="ECO:0000256" key="3">
    <source>
        <dbReference type="ARBA" id="ARBA00022827"/>
    </source>
</evidence>
<dbReference type="NCBIfam" id="TIGR00275">
    <property type="entry name" value="aminoacetone oxidase family FAD-binding enzyme"/>
    <property type="match status" value="1"/>
</dbReference>
<keyword evidence="7" id="KW-1185">Reference proteome</keyword>
<evidence type="ECO:0000313" key="7">
    <source>
        <dbReference type="Proteomes" id="UP000192907"/>
    </source>
</evidence>
<dbReference type="RefSeq" id="WP_132315661.1">
    <property type="nucleotide sequence ID" value="NZ_FWZT01000002.1"/>
</dbReference>
<gene>
    <name evidence="6" type="ORF">SAMN06296036_10243</name>
</gene>
<dbReference type="InterPro" id="IPR004792">
    <property type="entry name" value="BaiN-like"/>
</dbReference>
<dbReference type="Gene3D" id="3.50.50.60">
    <property type="entry name" value="FAD/NAD(P)-binding domain"/>
    <property type="match status" value="1"/>
</dbReference>
<dbReference type="PANTHER" id="PTHR42887">
    <property type="entry name" value="OS12G0638800 PROTEIN"/>
    <property type="match status" value="1"/>
</dbReference>
<dbReference type="AlphaFoldDB" id="A0A1Y6B5P7"/>
<dbReference type="Gene3D" id="1.10.8.260">
    <property type="entry name" value="HI0933 insert domain-like"/>
    <property type="match status" value="1"/>
</dbReference>
<dbReference type="STRING" id="1513793.SAMN06296036_10243"/>
<dbReference type="InterPro" id="IPR057661">
    <property type="entry name" value="RsdA/BaiN/AoA(So)_Rossmann"/>
</dbReference>
<proteinExistence type="predicted"/>
<evidence type="ECO:0000259" key="4">
    <source>
        <dbReference type="Pfam" id="PF03486"/>
    </source>
</evidence>
<organism evidence="6 7">
    <name type="scientific">Pseudobacteriovorax antillogorgiicola</name>
    <dbReference type="NCBI Taxonomy" id="1513793"/>
    <lineage>
        <taxon>Bacteria</taxon>
        <taxon>Pseudomonadati</taxon>
        <taxon>Bdellovibrionota</taxon>
        <taxon>Oligoflexia</taxon>
        <taxon>Oligoflexales</taxon>
        <taxon>Pseudobacteriovoracaceae</taxon>
        <taxon>Pseudobacteriovorax</taxon>
    </lineage>
</organism>
<dbReference type="InterPro" id="IPR023166">
    <property type="entry name" value="BaiN-like_dom_sf"/>
</dbReference>
<reference evidence="7" key="1">
    <citation type="submission" date="2017-04" db="EMBL/GenBank/DDBJ databases">
        <authorList>
            <person name="Varghese N."/>
            <person name="Submissions S."/>
        </authorList>
    </citation>
    <scope>NUCLEOTIDE SEQUENCE [LARGE SCALE GENOMIC DNA]</scope>
    <source>
        <strain evidence="7">RKEM611</strain>
    </source>
</reference>
<keyword evidence="2" id="KW-0285">Flavoprotein</keyword>
<protein>
    <recommendedName>
        <fullName evidence="8">Flavoprotein, HI0933 family</fullName>
    </recommendedName>
</protein>
<dbReference type="Pfam" id="PF22780">
    <property type="entry name" value="HI0933_like_1st"/>
    <property type="match status" value="1"/>
</dbReference>
<dbReference type="EMBL" id="FWZT01000002">
    <property type="protein sequence ID" value="SME93617.1"/>
    <property type="molecule type" value="Genomic_DNA"/>
</dbReference>
<dbReference type="SUPFAM" id="SSF160996">
    <property type="entry name" value="HI0933 insert domain-like"/>
    <property type="match status" value="1"/>
</dbReference>
<accession>A0A1Y6B5P7</accession>
<dbReference type="Gene3D" id="2.40.30.10">
    <property type="entry name" value="Translation factors"/>
    <property type="match status" value="1"/>
</dbReference>
<evidence type="ECO:0000256" key="2">
    <source>
        <dbReference type="ARBA" id="ARBA00022630"/>
    </source>
</evidence>
<evidence type="ECO:0000313" key="6">
    <source>
        <dbReference type="EMBL" id="SME93617.1"/>
    </source>
</evidence>